<organism evidence="2 3">
    <name type="scientific">Austropuccinia psidii MF-1</name>
    <dbReference type="NCBI Taxonomy" id="1389203"/>
    <lineage>
        <taxon>Eukaryota</taxon>
        <taxon>Fungi</taxon>
        <taxon>Dikarya</taxon>
        <taxon>Basidiomycota</taxon>
        <taxon>Pucciniomycotina</taxon>
        <taxon>Pucciniomycetes</taxon>
        <taxon>Pucciniales</taxon>
        <taxon>Sphaerophragmiaceae</taxon>
        <taxon>Austropuccinia</taxon>
    </lineage>
</organism>
<proteinExistence type="predicted"/>
<accession>A0A9Q3BXB3</accession>
<reference evidence="2" key="1">
    <citation type="submission" date="2021-03" db="EMBL/GenBank/DDBJ databases">
        <title>Draft genome sequence of rust myrtle Austropuccinia psidii MF-1, a brazilian biotype.</title>
        <authorList>
            <person name="Quecine M.C."/>
            <person name="Pachon D.M.R."/>
            <person name="Bonatelli M.L."/>
            <person name="Correr F.H."/>
            <person name="Franceschini L.M."/>
            <person name="Leite T.F."/>
            <person name="Margarido G.R.A."/>
            <person name="Almeida C.A."/>
            <person name="Ferrarezi J.A."/>
            <person name="Labate C.A."/>
        </authorList>
    </citation>
    <scope>NUCLEOTIDE SEQUENCE</scope>
    <source>
        <strain evidence="2">MF-1</strain>
    </source>
</reference>
<name>A0A9Q3BXB3_9BASI</name>
<protein>
    <submittedName>
        <fullName evidence="2">Uncharacterized protein</fullName>
    </submittedName>
</protein>
<keyword evidence="3" id="KW-1185">Reference proteome</keyword>
<sequence length="106" mass="12062">MGPEAQSGSVDQKNGVPTLSENNYSEWDASITEFFLYIGFLDYVNGDLNSPSKATQERLMKDKELTQKAARVICQSLDTNNQEKLLNKFNEKNPKVLYDSIPSYYQ</sequence>
<feature type="region of interest" description="Disordered" evidence="1">
    <location>
        <begin position="1"/>
        <end position="22"/>
    </location>
</feature>
<evidence type="ECO:0000313" key="2">
    <source>
        <dbReference type="EMBL" id="MBW0472410.1"/>
    </source>
</evidence>
<dbReference type="EMBL" id="AVOT02003079">
    <property type="protein sequence ID" value="MBW0472410.1"/>
    <property type="molecule type" value="Genomic_DNA"/>
</dbReference>
<dbReference type="Proteomes" id="UP000765509">
    <property type="component" value="Unassembled WGS sequence"/>
</dbReference>
<evidence type="ECO:0000256" key="1">
    <source>
        <dbReference type="SAM" id="MobiDB-lite"/>
    </source>
</evidence>
<gene>
    <name evidence="2" type="ORF">O181_012125</name>
</gene>
<comment type="caution">
    <text evidence="2">The sequence shown here is derived from an EMBL/GenBank/DDBJ whole genome shotgun (WGS) entry which is preliminary data.</text>
</comment>
<evidence type="ECO:0000313" key="3">
    <source>
        <dbReference type="Proteomes" id="UP000765509"/>
    </source>
</evidence>
<dbReference type="AlphaFoldDB" id="A0A9Q3BXB3"/>